<proteinExistence type="predicted"/>
<dbReference type="PANTHER" id="PTHR46388:SF2">
    <property type="entry name" value="NHL REPEAT-CONTAINING PROTEIN 2"/>
    <property type="match status" value="1"/>
</dbReference>
<protein>
    <submittedName>
        <fullName evidence="3">NHL repeat protein</fullName>
    </submittedName>
</protein>
<evidence type="ECO:0000256" key="1">
    <source>
        <dbReference type="ARBA" id="ARBA00022737"/>
    </source>
</evidence>
<dbReference type="EMBL" id="AP018203">
    <property type="protein sequence ID" value="BAY55659.1"/>
    <property type="molecule type" value="Genomic_DNA"/>
</dbReference>
<dbReference type="InterPro" id="IPR011042">
    <property type="entry name" value="6-blade_b-propeller_TolB-like"/>
</dbReference>
<dbReference type="Proteomes" id="UP000217895">
    <property type="component" value="Chromosome"/>
</dbReference>
<dbReference type="PANTHER" id="PTHR46388">
    <property type="entry name" value="NHL REPEAT-CONTAINING PROTEIN 2"/>
    <property type="match status" value="1"/>
</dbReference>
<dbReference type="PROSITE" id="PS51352">
    <property type="entry name" value="THIOREDOXIN_2"/>
    <property type="match status" value="1"/>
</dbReference>
<dbReference type="CDD" id="cd14951">
    <property type="entry name" value="NHL-2_like"/>
    <property type="match status" value="1"/>
</dbReference>
<dbReference type="Gene3D" id="3.40.30.10">
    <property type="entry name" value="Glutaredoxin"/>
    <property type="match status" value="1"/>
</dbReference>
<dbReference type="InterPro" id="IPR045302">
    <property type="entry name" value="NHL2_NHL_rpt_dom"/>
</dbReference>
<dbReference type="Pfam" id="PF13905">
    <property type="entry name" value="Thioredoxin_8"/>
    <property type="match status" value="1"/>
</dbReference>
<dbReference type="Gene3D" id="2.120.10.30">
    <property type="entry name" value="TolB, C-terminal domain"/>
    <property type="match status" value="3"/>
</dbReference>
<dbReference type="AlphaFoldDB" id="A0A1Z4JFX3"/>
<dbReference type="InterPro" id="IPR001258">
    <property type="entry name" value="NHL_repeat"/>
</dbReference>
<keyword evidence="1" id="KW-0677">Repeat</keyword>
<feature type="domain" description="Thioredoxin" evidence="2">
    <location>
        <begin position="1"/>
        <end position="143"/>
    </location>
</feature>
<accession>A0A1Z4JFX3</accession>
<dbReference type="InterPro" id="IPR012336">
    <property type="entry name" value="Thioredoxin-like_fold"/>
</dbReference>
<sequence length="489" mass="54541">MVRAPEFPKNLTWLNVQRPLSLKEFRGRILLLDFWTYGCINCIHSLPDLKYLEDKYHDLLTILSIHSAKFENESSIKNIRQAILRYEITHPVLVDRDFQVWESYAVRAYPTFVLIDANGRIVRTIAGEGRRELLDQLIGELVNGIEPKDIQFELEEMPILPLAFPGKVLASDRLFIADSGHHRIVVTTFEGEVLDIIGTGFSGLKDGSFDEAQFSNPQGMTIHQNILYVADTGNHAIRCIDLEKRIVSTIAGTGNQSKTIYPHGGKALEVDLNSPWDLVWNGDRLFIAMAGAHQIWEMQDDVIQTFAGTGAEASFDGAIQEAAFAQPSGITTNGKELWIADSETSSIRSIDLETSQVKTVCGGGDLYNFGDVDSIGEKARLQHCLDVEFAAELWIADTYNHKIKRINSDGFCQTVFTESFSEPSGISATATHLFIADTNHHAIRKIDLKTLEISSIDFPSLCAPTVCFPHYISALKKGDSKERPHEQGE</sequence>
<reference evidence="3 4" key="1">
    <citation type="submission" date="2017-06" db="EMBL/GenBank/DDBJ databases">
        <title>Genome sequencing of cyanobaciteial culture collection at National Institute for Environmental Studies (NIES).</title>
        <authorList>
            <person name="Hirose Y."/>
            <person name="Shimura Y."/>
            <person name="Fujisawa T."/>
            <person name="Nakamura Y."/>
            <person name="Kawachi M."/>
        </authorList>
    </citation>
    <scope>NUCLEOTIDE SEQUENCE [LARGE SCALE GENOMIC DNA]</scope>
    <source>
        <strain evidence="3 4">NIES-2135</strain>
    </source>
</reference>
<dbReference type="SUPFAM" id="SSF52833">
    <property type="entry name" value="Thioredoxin-like"/>
    <property type="match status" value="1"/>
</dbReference>
<dbReference type="SUPFAM" id="SSF101898">
    <property type="entry name" value="NHL repeat"/>
    <property type="match status" value="1"/>
</dbReference>
<gene>
    <name evidence="3" type="ORF">NIES2135_24830</name>
</gene>
<dbReference type="Pfam" id="PF01436">
    <property type="entry name" value="NHL"/>
    <property type="match status" value="1"/>
</dbReference>
<name>A0A1Z4JFX3_LEPBY</name>
<evidence type="ECO:0000259" key="2">
    <source>
        <dbReference type="PROSITE" id="PS51352"/>
    </source>
</evidence>
<evidence type="ECO:0000313" key="3">
    <source>
        <dbReference type="EMBL" id="BAY55659.1"/>
    </source>
</evidence>
<dbReference type="InterPro" id="IPR013766">
    <property type="entry name" value="Thioredoxin_domain"/>
</dbReference>
<dbReference type="InterPro" id="IPR036249">
    <property type="entry name" value="Thioredoxin-like_sf"/>
</dbReference>
<keyword evidence="4" id="KW-1185">Reference proteome</keyword>
<evidence type="ECO:0000313" key="4">
    <source>
        <dbReference type="Proteomes" id="UP000217895"/>
    </source>
</evidence>
<organism evidence="3 4">
    <name type="scientific">Leptolyngbya boryana NIES-2135</name>
    <dbReference type="NCBI Taxonomy" id="1973484"/>
    <lineage>
        <taxon>Bacteria</taxon>
        <taxon>Bacillati</taxon>
        <taxon>Cyanobacteriota</taxon>
        <taxon>Cyanophyceae</taxon>
        <taxon>Leptolyngbyales</taxon>
        <taxon>Leptolyngbyaceae</taxon>
        <taxon>Leptolyngbya group</taxon>
        <taxon>Leptolyngbya</taxon>
    </lineage>
</organism>